<dbReference type="STRING" id="93684.SAMN05421853_11395"/>
<organism evidence="1 2">
    <name type="scientific">Roseivivax halotolerans</name>
    <dbReference type="NCBI Taxonomy" id="93684"/>
    <lineage>
        <taxon>Bacteria</taxon>
        <taxon>Pseudomonadati</taxon>
        <taxon>Pseudomonadota</taxon>
        <taxon>Alphaproteobacteria</taxon>
        <taxon>Rhodobacterales</taxon>
        <taxon>Roseobacteraceae</taxon>
        <taxon>Roseivivax</taxon>
    </lineage>
</organism>
<dbReference type="Pfam" id="PF12224">
    <property type="entry name" value="Amidoligase_2"/>
    <property type="match status" value="1"/>
</dbReference>
<dbReference type="Proteomes" id="UP000243106">
    <property type="component" value="Unassembled WGS sequence"/>
</dbReference>
<dbReference type="EMBL" id="FOXV01000013">
    <property type="protein sequence ID" value="SFQ62085.1"/>
    <property type="molecule type" value="Genomic_DNA"/>
</dbReference>
<keyword evidence="2" id="KW-1185">Reference proteome</keyword>
<proteinExistence type="predicted"/>
<dbReference type="RefSeq" id="WP_093014577.1">
    <property type="nucleotide sequence ID" value="NZ_FOXV01000013.1"/>
</dbReference>
<dbReference type="AlphaFoldDB" id="A0A1I6A087"/>
<dbReference type="GO" id="GO:0016874">
    <property type="term" value="F:ligase activity"/>
    <property type="evidence" value="ECO:0007669"/>
    <property type="project" value="UniProtKB-KW"/>
</dbReference>
<gene>
    <name evidence="1" type="ORF">SAMN05421853_11395</name>
</gene>
<name>A0A1I6A087_9RHOB</name>
<keyword evidence="1" id="KW-0436">Ligase</keyword>
<reference evidence="2" key="1">
    <citation type="submission" date="2016-10" db="EMBL/GenBank/DDBJ databases">
        <authorList>
            <person name="Varghese N."/>
            <person name="Submissions S."/>
        </authorList>
    </citation>
    <scope>NUCLEOTIDE SEQUENCE [LARGE SCALE GENOMIC DNA]</scope>
    <source>
        <strain evidence="2">JCM 10271</strain>
    </source>
</reference>
<protein>
    <submittedName>
        <fullName evidence="1">Amidoligase enzyme</fullName>
    </submittedName>
</protein>
<sequence length="313" mass="34687">MSETPKALPVPKNADGAPRKVGVEIEFGALAEERVTGIVEDVLGGTRSERGEKGYVIEDTEIGPVEVYLDTQYLKRAETALEQRVHDLARMVVPVEIVTAPIEPADIARIDELCDALAGAGATGTASGIFLGFGVHFNPEVVDLSLDNILPVLRSYAFLEDAFRDAMGIDLARRMLPFVDPYPRPLLDALAGEVESLEHLIDIYLDRAPSRNHGLDMLCLFAEIDQDRVAKAMDLNLVSARPTYHFRLPDARLDEDGWSLGLEWNRWVRVEEVAQDADLVAELCNAWRDHRGRLITTRGDWTKRSAEIVGGFV</sequence>
<evidence type="ECO:0000313" key="2">
    <source>
        <dbReference type="Proteomes" id="UP000243106"/>
    </source>
</evidence>
<dbReference type="InterPro" id="IPR022025">
    <property type="entry name" value="Amidoligase_2"/>
</dbReference>
<evidence type="ECO:0000313" key="1">
    <source>
        <dbReference type="EMBL" id="SFQ62085.1"/>
    </source>
</evidence>
<accession>A0A1I6A087</accession>